<dbReference type="Gene3D" id="2.160.20.10">
    <property type="entry name" value="Single-stranded right-handed beta-helix, Pectin lyase-like"/>
    <property type="match status" value="1"/>
</dbReference>
<name>A0AAV3SKB3_HALDO</name>
<keyword evidence="2" id="KW-0472">Membrane</keyword>
<keyword evidence="6" id="KW-1185">Reference proteome</keyword>
<feature type="compositionally biased region" description="Low complexity" evidence="1">
    <location>
        <begin position="333"/>
        <end position="389"/>
    </location>
</feature>
<protein>
    <submittedName>
        <fullName evidence="5">Right-handed parallel beta-helix repeat-containing protein</fullName>
    </submittedName>
</protein>
<dbReference type="EMBL" id="CP095005">
    <property type="protein sequence ID" value="UOO96462.1"/>
    <property type="molecule type" value="Genomic_DNA"/>
</dbReference>
<dbReference type="RefSeq" id="WP_244705187.1">
    <property type="nucleotide sequence ID" value="NZ_BAAADN010000043.1"/>
</dbReference>
<reference evidence="4" key="1">
    <citation type="journal article" date="2014" name="Int. J. Syst. Evol. Microbiol.">
        <title>Complete genome sequence of Corynebacterium casei LMG S-19264T (=DSM 44701T), isolated from a smear-ripened cheese.</title>
        <authorList>
            <consortium name="US DOE Joint Genome Institute (JGI-PGF)"/>
            <person name="Walter F."/>
            <person name="Albersmeier A."/>
            <person name="Kalinowski J."/>
            <person name="Ruckert C."/>
        </authorList>
    </citation>
    <scope>NUCLEOTIDE SEQUENCE</scope>
    <source>
        <strain evidence="4">JCM 12289</strain>
    </source>
</reference>
<proteinExistence type="predicted"/>
<dbReference type="InterPro" id="IPR006626">
    <property type="entry name" value="PbH1"/>
</dbReference>
<evidence type="ECO:0000313" key="4">
    <source>
        <dbReference type="EMBL" id="GAA0469190.1"/>
    </source>
</evidence>
<keyword evidence="2" id="KW-1133">Transmembrane helix</keyword>
<gene>
    <name evidence="4" type="ORF">GCM10008985_27820</name>
    <name evidence="5" type="ORF">MUK72_07090</name>
</gene>
<evidence type="ECO:0000313" key="5">
    <source>
        <dbReference type="EMBL" id="UOO96462.1"/>
    </source>
</evidence>
<reference evidence="5" key="2">
    <citation type="submission" date="2022-04" db="EMBL/GenBank/DDBJ databases">
        <title>Sequencing and genomic assembly of Halococcus dombrowskii.</title>
        <authorList>
            <person name="Lim S.W."/>
            <person name="MacLea K.S."/>
        </authorList>
    </citation>
    <scope>NUCLEOTIDE SEQUENCE</scope>
    <source>
        <strain evidence="5">H4</strain>
    </source>
</reference>
<reference evidence="4" key="3">
    <citation type="submission" date="2023-12" db="EMBL/GenBank/DDBJ databases">
        <authorList>
            <person name="Sun Q."/>
            <person name="Inoue M."/>
        </authorList>
    </citation>
    <scope>NUCLEOTIDE SEQUENCE</scope>
    <source>
        <strain evidence="4">JCM 12289</strain>
    </source>
</reference>
<organism evidence="4 7">
    <name type="scientific">Halococcus dombrowskii</name>
    <dbReference type="NCBI Taxonomy" id="179637"/>
    <lineage>
        <taxon>Archaea</taxon>
        <taxon>Methanobacteriati</taxon>
        <taxon>Methanobacteriota</taxon>
        <taxon>Stenosarchaea group</taxon>
        <taxon>Halobacteria</taxon>
        <taxon>Halobacteriales</taxon>
        <taxon>Halococcaceae</taxon>
        <taxon>Halococcus</taxon>
    </lineage>
</organism>
<dbReference type="GeneID" id="71761600"/>
<dbReference type="Proteomes" id="UP000830542">
    <property type="component" value="Chromosome"/>
</dbReference>
<dbReference type="InterPro" id="IPR007742">
    <property type="entry name" value="NosD_dom"/>
</dbReference>
<dbReference type="NCBIfam" id="TIGR03804">
    <property type="entry name" value="para_beta_helix"/>
    <property type="match status" value="2"/>
</dbReference>
<dbReference type="InterPro" id="IPR022441">
    <property type="entry name" value="Para_beta_helix_rpt-2"/>
</dbReference>
<evidence type="ECO:0000256" key="2">
    <source>
        <dbReference type="SAM" id="Phobius"/>
    </source>
</evidence>
<feature type="region of interest" description="Disordered" evidence="1">
    <location>
        <begin position="320"/>
        <end position="389"/>
    </location>
</feature>
<dbReference type="InterPro" id="IPR011050">
    <property type="entry name" value="Pectin_lyase_fold/virulence"/>
</dbReference>
<dbReference type="InterPro" id="IPR012334">
    <property type="entry name" value="Pectin_lyas_fold"/>
</dbReference>
<dbReference type="EMBL" id="BAAADN010000043">
    <property type="protein sequence ID" value="GAA0469190.1"/>
    <property type="molecule type" value="Genomic_DNA"/>
</dbReference>
<evidence type="ECO:0000259" key="3">
    <source>
        <dbReference type="Pfam" id="PF05048"/>
    </source>
</evidence>
<sequence length="444" mass="44612">MSNGRAIVGVLLVVVALGSTTASVGIAGAQPTTSIDSCTTIDSPGTYTLTSNLSAESDDCLRITASHVTLDGNDHGIDGGSSGVGVEVAGSKRLSDVTVRGVHTEGFTRGILFRNVDNGTIADSTATGATEGITLLSTDDTTVTENTVRENALGIELRKASDNTIADNTANDNKYGLHIERASIDNRFVNDTATGNSLWDFYSDRYDPGTDSQTTVENLDMGAVTADLSGTNVGVHAQGEPDSAPSGRTAVGTAVRTTDYGEGSNLSLSLHYDDASGVDESSLALWSSPNGDSWSKLDGSTVNAEANTVSADGVPHPATIGIFSRSGNGTSNATATAPQTATTTAATATPTATQTATPTATATATPTATATAPTAESATSGAASTTDAEATPIAAETTAVANASETSANGTTTSSTTGPGFGPAIGLLAMCVAGLLAVRFGRRR</sequence>
<feature type="domain" description="Periplasmic copper-binding protein NosD beta helix" evidence="3">
    <location>
        <begin position="48"/>
        <end position="191"/>
    </location>
</feature>
<feature type="transmembrane region" description="Helical" evidence="2">
    <location>
        <begin position="420"/>
        <end position="438"/>
    </location>
</feature>
<dbReference type="KEGG" id="hdo:MUK72_07090"/>
<evidence type="ECO:0000313" key="6">
    <source>
        <dbReference type="Proteomes" id="UP000830542"/>
    </source>
</evidence>
<evidence type="ECO:0000256" key="1">
    <source>
        <dbReference type="SAM" id="MobiDB-lite"/>
    </source>
</evidence>
<dbReference type="AlphaFoldDB" id="A0AAV3SKB3"/>
<dbReference type="SMART" id="SM00710">
    <property type="entry name" value="PbH1"/>
    <property type="match status" value="5"/>
</dbReference>
<keyword evidence="2" id="KW-0812">Transmembrane</keyword>
<evidence type="ECO:0000313" key="7">
    <source>
        <dbReference type="Proteomes" id="UP001500962"/>
    </source>
</evidence>
<dbReference type="Pfam" id="PF05048">
    <property type="entry name" value="NosD"/>
    <property type="match status" value="1"/>
</dbReference>
<accession>A0AAV3SKB3</accession>
<dbReference type="Proteomes" id="UP001500962">
    <property type="component" value="Unassembled WGS sequence"/>
</dbReference>
<dbReference type="SUPFAM" id="SSF51126">
    <property type="entry name" value="Pectin lyase-like"/>
    <property type="match status" value="1"/>
</dbReference>